<accession>A0A4Y2FVD5</accession>
<evidence type="ECO:0000313" key="1">
    <source>
        <dbReference type="EMBL" id="GBM43614.1"/>
    </source>
</evidence>
<comment type="caution">
    <text evidence="1">The sequence shown here is derived from an EMBL/GenBank/DDBJ whole genome shotgun (WGS) entry which is preliminary data.</text>
</comment>
<organism evidence="1 2">
    <name type="scientific">Araneus ventricosus</name>
    <name type="common">Orbweaver spider</name>
    <name type="synonym">Epeira ventricosa</name>
    <dbReference type="NCBI Taxonomy" id="182803"/>
    <lineage>
        <taxon>Eukaryota</taxon>
        <taxon>Metazoa</taxon>
        <taxon>Ecdysozoa</taxon>
        <taxon>Arthropoda</taxon>
        <taxon>Chelicerata</taxon>
        <taxon>Arachnida</taxon>
        <taxon>Araneae</taxon>
        <taxon>Araneomorphae</taxon>
        <taxon>Entelegynae</taxon>
        <taxon>Araneoidea</taxon>
        <taxon>Araneidae</taxon>
        <taxon>Araneus</taxon>
    </lineage>
</organism>
<evidence type="ECO:0000313" key="2">
    <source>
        <dbReference type="Proteomes" id="UP000499080"/>
    </source>
</evidence>
<reference evidence="1 2" key="1">
    <citation type="journal article" date="2019" name="Sci. Rep.">
        <title>Orb-weaving spider Araneus ventricosus genome elucidates the spidroin gene catalogue.</title>
        <authorList>
            <person name="Kono N."/>
            <person name="Nakamura H."/>
            <person name="Ohtoshi R."/>
            <person name="Moran D.A.P."/>
            <person name="Shinohara A."/>
            <person name="Yoshida Y."/>
            <person name="Fujiwara M."/>
            <person name="Mori M."/>
            <person name="Tomita M."/>
            <person name="Arakawa K."/>
        </authorList>
    </citation>
    <scope>NUCLEOTIDE SEQUENCE [LARGE SCALE GENOMIC DNA]</scope>
</reference>
<keyword evidence="2" id="KW-1185">Reference proteome</keyword>
<proteinExistence type="predicted"/>
<protein>
    <submittedName>
        <fullName evidence="1">Uncharacterized protein</fullName>
    </submittedName>
</protein>
<dbReference type="AlphaFoldDB" id="A0A4Y2FVD5"/>
<dbReference type="EMBL" id="BGPR01001035">
    <property type="protein sequence ID" value="GBM43614.1"/>
    <property type="molecule type" value="Genomic_DNA"/>
</dbReference>
<gene>
    <name evidence="1" type="ORF">AVEN_210555_1</name>
</gene>
<name>A0A4Y2FVD5_ARAVE</name>
<sequence length="152" mass="16692">MNIASLFSCGAVQILIIAIDIDRRKGVDGFRVETAGSGKHPFSPSSGSLTLLGHPLCTNFAIAKHLVDYVMHSSFACRLFNSNFTCGDPTILPYELIHSRNRGTVGHKVRLPRAWQVLDVYTSRLITLTPTEYGAPGKTLSFVHLFHPAINL</sequence>
<dbReference type="Proteomes" id="UP000499080">
    <property type="component" value="Unassembled WGS sequence"/>
</dbReference>